<evidence type="ECO:0000256" key="1">
    <source>
        <dbReference type="SAM" id="Coils"/>
    </source>
</evidence>
<accession>A0A6A4I3C6</accession>
<evidence type="ECO:0000313" key="3">
    <source>
        <dbReference type="Proteomes" id="UP000799118"/>
    </source>
</evidence>
<name>A0A6A4I3C6_9AGAR</name>
<keyword evidence="3" id="KW-1185">Reference proteome</keyword>
<evidence type="ECO:0000313" key="2">
    <source>
        <dbReference type="EMBL" id="KAE9404443.1"/>
    </source>
</evidence>
<keyword evidence="1" id="KW-0175">Coiled coil</keyword>
<sequence length="188" mass="22009">MAQYLQSRIEDPIWLEPNDASFLRTRISEEEVLVETFESQMDELRSQISELTLQKDAKLVEIASLQNVLAPVRRVPLEILTEIFDLVTKGPQWEIVSHLFILSSVCVAWRKAAHAIPRLWSTLHIDMDTHFLGSDYTWVNGWFTHSQMVPVDLNFYMDELNELRVESGKQFLEYILVHFAHKIRFTGY</sequence>
<dbReference type="OrthoDB" id="3268380at2759"/>
<reference evidence="2" key="1">
    <citation type="journal article" date="2019" name="Environ. Microbiol.">
        <title>Fungal ecological strategies reflected in gene transcription - a case study of two litter decomposers.</title>
        <authorList>
            <person name="Barbi F."/>
            <person name="Kohler A."/>
            <person name="Barry K."/>
            <person name="Baskaran P."/>
            <person name="Daum C."/>
            <person name="Fauchery L."/>
            <person name="Ihrmark K."/>
            <person name="Kuo A."/>
            <person name="LaButti K."/>
            <person name="Lipzen A."/>
            <person name="Morin E."/>
            <person name="Grigoriev I.V."/>
            <person name="Henrissat B."/>
            <person name="Lindahl B."/>
            <person name="Martin F."/>
        </authorList>
    </citation>
    <scope>NUCLEOTIDE SEQUENCE</scope>
    <source>
        <strain evidence="2">JB14</strain>
    </source>
</reference>
<dbReference type="EMBL" id="ML769416">
    <property type="protein sequence ID" value="KAE9404443.1"/>
    <property type="molecule type" value="Genomic_DNA"/>
</dbReference>
<proteinExistence type="predicted"/>
<dbReference type="AlphaFoldDB" id="A0A6A4I3C6"/>
<protein>
    <submittedName>
        <fullName evidence="2">Uncharacterized protein</fullName>
    </submittedName>
</protein>
<organism evidence="2 3">
    <name type="scientific">Gymnopus androsaceus JB14</name>
    <dbReference type="NCBI Taxonomy" id="1447944"/>
    <lineage>
        <taxon>Eukaryota</taxon>
        <taxon>Fungi</taxon>
        <taxon>Dikarya</taxon>
        <taxon>Basidiomycota</taxon>
        <taxon>Agaricomycotina</taxon>
        <taxon>Agaricomycetes</taxon>
        <taxon>Agaricomycetidae</taxon>
        <taxon>Agaricales</taxon>
        <taxon>Marasmiineae</taxon>
        <taxon>Omphalotaceae</taxon>
        <taxon>Gymnopus</taxon>
    </lineage>
</organism>
<feature type="coiled-coil region" evidence="1">
    <location>
        <begin position="27"/>
        <end position="61"/>
    </location>
</feature>
<dbReference type="Proteomes" id="UP000799118">
    <property type="component" value="Unassembled WGS sequence"/>
</dbReference>
<gene>
    <name evidence="2" type="ORF">BT96DRAFT_1072042</name>
</gene>